<dbReference type="GO" id="GO:0005987">
    <property type="term" value="P:sucrose catabolic process"/>
    <property type="evidence" value="ECO:0007669"/>
    <property type="project" value="TreeGrafter"/>
</dbReference>
<feature type="domain" description="Glycosyl hydrolase family 32 N-terminal" evidence="4">
    <location>
        <begin position="21"/>
        <end position="128"/>
    </location>
</feature>
<evidence type="ECO:0000256" key="3">
    <source>
        <dbReference type="ARBA" id="ARBA00023295"/>
    </source>
</evidence>
<sequence length="194" mass="21069">MINPETLPQRNHATTLIHTLKHTDLIDWIHLPVAISSANGVQAFTGTSYFDEANTSGLGTSENPPYLAFYTGYFPDTGVQDQRLAYSLDQGETWIKYSENPIISQAEEKPHDTTGGLETRDPKVFFHTATFSPDSNNVAHLRVLVDVCSVEVFGGAGEVVIADLIFPSDSSDRLSLTTAGGNVVLQSVEVRSVA</sequence>
<accession>A0A9P9GK18</accession>
<dbReference type="GO" id="GO:0005737">
    <property type="term" value="C:cytoplasm"/>
    <property type="evidence" value="ECO:0007669"/>
    <property type="project" value="TreeGrafter"/>
</dbReference>
<dbReference type="OrthoDB" id="202537at2759"/>
<dbReference type="InterPro" id="IPR013148">
    <property type="entry name" value="Glyco_hydro_32_N"/>
</dbReference>
<dbReference type="PANTHER" id="PTHR42800">
    <property type="entry name" value="EXOINULINASE INUD (AFU_ORTHOLOGUE AFUA_5G00480)"/>
    <property type="match status" value="1"/>
</dbReference>
<dbReference type="Pfam" id="PF00251">
    <property type="entry name" value="Glyco_hydro_32N"/>
    <property type="match status" value="1"/>
</dbReference>
<dbReference type="InterPro" id="IPR023296">
    <property type="entry name" value="Glyco_hydro_beta-prop_sf"/>
</dbReference>
<dbReference type="Gene3D" id="2.115.10.20">
    <property type="entry name" value="Glycosyl hydrolase domain, family 43"/>
    <property type="match status" value="1"/>
</dbReference>
<evidence type="ECO:0000259" key="4">
    <source>
        <dbReference type="Pfam" id="PF00251"/>
    </source>
</evidence>
<keyword evidence="6" id="KW-1185">Reference proteome</keyword>
<evidence type="ECO:0000313" key="6">
    <source>
        <dbReference type="Proteomes" id="UP000720189"/>
    </source>
</evidence>
<dbReference type="InterPro" id="IPR013320">
    <property type="entry name" value="ConA-like_dom_sf"/>
</dbReference>
<dbReference type="SUPFAM" id="SSF49899">
    <property type="entry name" value="Concanavalin A-like lectins/glucanases"/>
    <property type="match status" value="1"/>
</dbReference>
<dbReference type="SUPFAM" id="SSF75005">
    <property type="entry name" value="Arabinanase/levansucrase/invertase"/>
    <property type="match status" value="1"/>
</dbReference>
<dbReference type="GO" id="GO:0004575">
    <property type="term" value="F:sucrose alpha-glucosidase activity"/>
    <property type="evidence" value="ECO:0007669"/>
    <property type="project" value="TreeGrafter"/>
</dbReference>
<dbReference type="EMBL" id="JAGMUX010000014">
    <property type="protein sequence ID" value="KAH7239945.1"/>
    <property type="molecule type" value="Genomic_DNA"/>
</dbReference>
<comment type="caution">
    <text evidence="5">The sequence shown here is derived from an EMBL/GenBank/DDBJ whole genome shotgun (WGS) entry which is preliminary data.</text>
</comment>
<comment type="similarity">
    <text evidence="1">Belongs to the glycosyl hydrolase 32 family.</text>
</comment>
<protein>
    <submittedName>
        <fullName evidence="5">Glycosyl hydrolase</fullName>
    </submittedName>
</protein>
<dbReference type="RefSeq" id="XP_046045739.1">
    <property type="nucleotide sequence ID" value="XM_046190495.1"/>
</dbReference>
<keyword evidence="2 5" id="KW-0378">Hydrolase</keyword>
<gene>
    <name evidence="5" type="ORF">BKA55DRAFT_542545</name>
</gene>
<evidence type="ECO:0000256" key="2">
    <source>
        <dbReference type="ARBA" id="ARBA00022801"/>
    </source>
</evidence>
<dbReference type="Proteomes" id="UP000720189">
    <property type="component" value="Unassembled WGS sequence"/>
</dbReference>
<proteinExistence type="inferred from homology"/>
<keyword evidence="3" id="KW-0326">Glycosidase</keyword>
<evidence type="ECO:0000256" key="1">
    <source>
        <dbReference type="ARBA" id="ARBA00009902"/>
    </source>
</evidence>
<dbReference type="PANTHER" id="PTHR42800:SF1">
    <property type="entry name" value="EXOINULINASE INUD (AFU_ORTHOLOGUE AFUA_5G00480)"/>
    <property type="match status" value="1"/>
</dbReference>
<name>A0A9P9GK18_FUSRE</name>
<dbReference type="GeneID" id="70220449"/>
<reference evidence="5" key="1">
    <citation type="journal article" date="2021" name="Nat. Commun.">
        <title>Genetic determinants of endophytism in the Arabidopsis root mycobiome.</title>
        <authorList>
            <person name="Mesny F."/>
            <person name="Miyauchi S."/>
            <person name="Thiergart T."/>
            <person name="Pickel B."/>
            <person name="Atanasova L."/>
            <person name="Karlsson M."/>
            <person name="Huettel B."/>
            <person name="Barry K.W."/>
            <person name="Haridas S."/>
            <person name="Chen C."/>
            <person name="Bauer D."/>
            <person name="Andreopoulos W."/>
            <person name="Pangilinan J."/>
            <person name="LaButti K."/>
            <person name="Riley R."/>
            <person name="Lipzen A."/>
            <person name="Clum A."/>
            <person name="Drula E."/>
            <person name="Henrissat B."/>
            <person name="Kohler A."/>
            <person name="Grigoriev I.V."/>
            <person name="Martin F.M."/>
            <person name="Hacquard S."/>
        </authorList>
    </citation>
    <scope>NUCLEOTIDE SEQUENCE</scope>
    <source>
        <strain evidence="5">MPI-CAGE-AT-0023</strain>
    </source>
</reference>
<organism evidence="5 6">
    <name type="scientific">Fusarium redolens</name>
    <dbReference type="NCBI Taxonomy" id="48865"/>
    <lineage>
        <taxon>Eukaryota</taxon>
        <taxon>Fungi</taxon>
        <taxon>Dikarya</taxon>
        <taxon>Ascomycota</taxon>
        <taxon>Pezizomycotina</taxon>
        <taxon>Sordariomycetes</taxon>
        <taxon>Hypocreomycetidae</taxon>
        <taxon>Hypocreales</taxon>
        <taxon>Nectriaceae</taxon>
        <taxon>Fusarium</taxon>
        <taxon>Fusarium redolens species complex</taxon>
    </lineage>
</organism>
<dbReference type="AlphaFoldDB" id="A0A9P9GK18"/>
<evidence type="ECO:0000313" key="5">
    <source>
        <dbReference type="EMBL" id="KAH7239945.1"/>
    </source>
</evidence>